<evidence type="ECO:0000313" key="7">
    <source>
        <dbReference type="EMBL" id="GAX17093.1"/>
    </source>
</evidence>
<keyword evidence="6" id="KW-1133">Transmembrane helix</keyword>
<keyword evidence="3" id="KW-0547">Nucleotide-binding</keyword>
<evidence type="ECO:0000256" key="4">
    <source>
        <dbReference type="ARBA" id="ARBA00022840"/>
    </source>
</evidence>
<reference evidence="7 8" key="1">
    <citation type="journal article" date="2015" name="Plant Cell">
        <title>Oil accumulation by the oleaginous diatom Fistulifera solaris as revealed by the genome and transcriptome.</title>
        <authorList>
            <person name="Tanaka T."/>
            <person name="Maeda Y."/>
            <person name="Veluchamy A."/>
            <person name="Tanaka M."/>
            <person name="Abida H."/>
            <person name="Marechal E."/>
            <person name="Bowler C."/>
            <person name="Muto M."/>
            <person name="Sunaga Y."/>
            <person name="Tanaka M."/>
            <person name="Yoshino T."/>
            <person name="Taniguchi T."/>
            <person name="Fukuda Y."/>
            <person name="Nemoto M."/>
            <person name="Matsumoto M."/>
            <person name="Wong P.S."/>
            <person name="Aburatani S."/>
            <person name="Fujibuchi W."/>
        </authorList>
    </citation>
    <scope>NUCLEOTIDE SEQUENCE [LARGE SCALE GENOMIC DNA]</scope>
    <source>
        <strain evidence="7 8">JPCC DA0580</strain>
    </source>
</reference>
<evidence type="ECO:0000256" key="6">
    <source>
        <dbReference type="SAM" id="Phobius"/>
    </source>
</evidence>
<keyword evidence="6" id="KW-0812">Transmembrane</keyword>
<dbReference type="Proteomes" id="UP000198406">
    <property type="component" value="Unassembled WGS sequence"/>
</dbReference>
<dbReference type="Pfam" id="PF00560">
    <property type="entry name" value="LRR_1"/>
    <property type="match status" value="5"/>
</dbReference>
<proteinExistence type="predicted"/>
<dbReference type="OrthoDB" id="46005at2759"/>
<name>A0A1Z5JSS8_FISSO</name>
<feature type="compositionally biased region" description="Polar residues" evidence="5">
    <location>
        <begin position="90"/>
        <end position="104"/>
    </location>
</feature>
<dbReference type="PANTHER" id="PTHR48056">
    <property type="entry name" value="LRR RECEPTOR-LIKE SERINE/THREONINE-PROTEIN KINASE-RELATED"/>
    <property type="match status" value="1"/>
</dbReference>
<dbReference type="InParanoid" id="A0A1Z5JSS8"/>
<dbReference type="EMBL" id="BDSP01000111">
    <property type="protein sequence ID" value="GAX17093.1"/>
    <property type="molecule type" value="Genomic_DNA"/>
</dbReference>
<dbReference type="PROSITE" id="PS51450">
    <property type="entry name" value="LRR"/>
    <property type="match status" value="1"/>
</dbReference>
<evidence type="ECO:0008006" key="9">
    <source>
        <dbReference type="Google" id="ProtNLM"/>
    </source>
</evidence>
<organism evidence="7 8">
    <name type="scientific">Fistulifera solaris</name>
    <name type="common">Oleaginous diatom</name>
    <dbReference type="NCBI Taxonomy" id="1519565"/>
    <lineage>
        <taxon>Eukaryota</taxon>
        <taxon>Sar</taxon>
        <taxon>Stramenopiles</taxon>
        <taxon>Ochrophyta</taxon>
        <taxon>Bacillariophyta</taxon>
        <taxon>Bacillariophyceae</taxon>
        <taxon>Bacillariophycidae</taxon>
        <taxon>Naviculales</taxon>
        <taxon>Naviculaceae</taxon>
        <taxon>Fistulifera</taxon>
    </lineage>
</organism>
<dbReference type="InterPro" id="IPR032675">
    <property type="entry name" value="LRR_dom_sf"/>
</dbReference>
<sequence length="941" mass="99536">MNPNNEKSDEKEKTQGRANADEAKSDDSALAGQDSTSPSQSQSANARETTSAGTQLEKVQKLEQEIVSKQQNRPTTAATMPGAVSVGGSDRTSNGKQPVSSRATQPGAVSVSASTSLEQLERDINAKQAGSAGRNSLQALEQDIATKRQAGANFATTPGAVAVSASSSLEQLERDLNVKQAASVGRNTLQALEQDIATKRLAGGNVAAEPGAVAVSPSTSLEQLERDLNVKQAASVGRNTLQSLEQEIATKRQVGASSAAMPGAVAVGTSNPLQQLERDINAKQAGAGGRSTLQALEQDIATKRQAGGAVAAKPGAIAVGMSTSLQQLEQDLVRKHAPERQGLSYEQGNAQGLASGKGMQFQGPSSTMTDLLSKTQSVEVTSADRAVPSLDFQAISSENDWKPEISYGDYASEPDHLGVDAPPSPISEEISGPNPARNDPDPEQPALANPGVPFFAETVVDATGVAVISGKDEVNEEWERRSIKRLVCYGAALLVLVVIAAVVPAVLLSNNGDAETIATDPPTPAPTAAPTSASFPLLLERLSAITDISVLQNRESVQNKAAKWIASTDDYEIQEDNETKLFQRYILAVFYFAMDGDSWKQCNIQKTCYADEQSWLSATDECDWAAVGCNDEGIIEELNFEQAEREFEQGFFGPDDIFVLNSRLPAEIGKLSDLKLFHLPRNYKTSGVLSVFSPLGKLESLNLEGNAFAGDISELAVDAHPNLALLNLARNGIKGSLPTSFAQLDNLTTLVLEGNGLSGQIPSEMGLASELEILNLQNNEFSGAIPTTIYNGNLQELQLGGNNIEGSIPSSISLMTNLRVLNLGNTSMSGELPNELFSLPALSELHLSNAKFGGELSEDFRGLNATLMELSLDGNNFSGVVPAGFDDLKTLELLNLENNPLLSGEVSVALCSRRGTGLGKLEELIVGCNIECNCCGDRPCP</sequence>
<evidence type="ECO:0000256" key="5">
    <source>
        <dbReference type="SAM" id="MobiDB-lite"/>
    </source>
</evidence>
<accession>A0A1Z5JSS8</accession>
<feature type="region of interest" description="Disordered" evidence="5">
    <location>
        <begin position="405"/>
        <end position="450"/>
    </location>
</feature>
<feature type="compositionally biased region" description="Polar residues" evidence="5">
    <location>
        <begin position="33"/>
        <end position="54"/>
    </location>
</feature>
<keyword evidence="2" id="KW-0677">Repeat</keyword>
<evidence type="ECO:0000313" key="8">
    <source>
        <dbReference type="Proteomes" id="UP000198406"/>
    </source>
</evidence>
<feature type="region of interest" description="Disordered" evidence="5">
    <location>
        <begin position="349"/>
        <end position="370"/>
    </location>
</feature>
<dbReference type="InterPro" id="IPR050647">
    <property type="entry name" value="Plant_LRR-RLKs"/>
</dbReference>
<keyword evidence="8" id="KW-1185">Reference proteome</keyword>
<evidence type="ECO:0000256" key="2">
    <source>
        <dbReference type="ARBA" id="ARBA00022737"/>
    </source>
</evidence>
<protein>
    <recommendedName>
        <fullName evidence="9">Leucine-rich repeat-containing N-terminal plant-type domain-containing protein</fullName>
    </recommendedName>
</protein>
<keyword evidence="1" id="KW-0433">Leucine-rich repeat</keyword>
<dbReference type="GO" id="GO:0005524">
    <property type="term" value="F:ATP binding"/>
    <property type="evidence" value="ECO:0007669"/>
    <property type="project" value="UniProtKB-KW"/>
</dbReference>
<feature type="transmembrane region" description="Helical" evidence="6">
    <location>
        <begin position="486"/>
        <end position="507"/>
    </location>
</feature>
<comment type="caution">
    <text evidence="7">The sequence shown here is derived from an EMBL/GenBank/DDBJ whole genome shotgun (WGS) entry which is preliminary data.</text>
</comment>
<keyword evidence="6" id="KW-0472">Membrane</keyword>
<dbReference type="InterPro" id="IPR001611">
    <property type="entry name" value="Leu-rich_rpt"/>
</dbReference>
<feature type="compositionally biased region" description="Polar residues" evidence="5">
    <location>
        <begin position="67"/>
        <end position="78"/>
    </location>
</feature>
<feature type="compositionally biased region" description="Basic and acidic residues" evidence="5">
    <location>
        <begin position="1"/>
        <end position="27"/>
    </location>
</feature>
<dbReference type="PANTHER" id="PTHR48056:SF81">
    <property type="entry name" value="RECEPTOR PROTEIN-TYROSINE KINASE CEPR1"/>
    <property type="match status" value="1"/>
</dbReference>
<feature type="region of interest" description="Disordered" evidence="5">
    <location>
        <begin position="1"/>
        <end position="135"/>
    </location>
</feature>
<dbReference type="Gene3D" id="3.80.10.10">
    <property type="entry name" value="Ribonuclease Inhibitor"/>
    <property type="match status" value="2"/>
</dbReference>
<keyword evidence="4" id="KW-0067">ATP-binding</keyword>
<gene>
    <name evidence="7" type="ORF">FisN_5Hh479</name>
</gene>
<dbReference type="AlphaFoldDB" id="A0A1Z5JSS8"/>
<dbReference type="SUPFAM" id="SSF52058">
    <property type="entry name" value="L domain-like"/>
    <property type="match status" value="1"/>
</dbReference>
<evidence type="ECO:0000256" key="1">
    <source>
        <dbReference type="ARBA" id="ARBA00022614"/>
    </source>
</evidence>
<evidence type="ECO:0000256" key="3">
    <source>
        <dbReference type="ARBA" id="ARBA00022741"/>
    </source>
</evidence>